<evidence type="ECO:0000313" key="2">
    <source>
        <dbReference type="Proteomes" id="UP001216907"/>
    </source>
</evidence>
<comment type="caution">
    <text evidence="1">The sequence shown here is derived from an EMBL/GenBank/DDBJ whole genome shotgun (WGS) entry which is preliminary data.</text>
</comment>
<dbReference type="EMBL" id="JARRAG010000002">
    <property type="protein sequence ID" value="MDG3005514.1"/>
    <property type="molecule type" value="Genomic_DNA"/>
</dbReference>
<proteinExistence type="predicted"/>
<organism evidence="1 2">
    <name type="scientific">Paludisphaera mucosa</name>
    <dbReference type="NCBI Taxonomy" id="3030827"/>
    <lineage>
        <taxon>Bacteria</taxon>
        <taxon>Pseudomonadati</taxon>
        <taxon>Planctomycetota</taxon>
        <taxon>Planctomycetia</taxon>
        <taxon>Isosphaerales</taxon>
        <taxon>Isosphaeraceae</taxon>
        <taxon>Paludisphaera</taxon>
    </lineage>
</organism>
<reference evidence="1 2" key="1">
    <citation type="submission" date="2023-03" db="EMBL/GenBank/DDBJ databases">
        <title>Paludisphaera mucosa sp. nov. a novel planctomycete from northern fen.</title>
        <authorList>
            <person name="Ivanova A."/>
        </authorList>
    </citation>
    <scope>NUCLEOTIDE SEQUENCE [LARGE SCALE GENOMIC DNA]</scope>
    <source>
        <strain evidence="1 2">Pla2</strain>
    </source>
</reference>
<keyword evidence="2" id="KW-1185">Reference proteome</keyword>
<gene>
    <name evidence="1" type="ORF">PZE19_17140</name>
</gene>
<protein>
    <recommendedName>
        <fullName evidence="3">Peptidase C39-like domain-containing protein</fullName>
    </recommendedName>
</protein>
<dbReference type="Proteomes" id="UP001216907">
    <property type="component" value="Unassembled WGS sequence"/>
</dbReference>
<evidence type="ECO:0008006" key="3">
    <source>
        <dbReference type="Google" id="ProtNLM"/>
    </source>
</evidence>
<dbReference type="RefSeq" id="WP_277861846.1">
    <property type="nucleotide sequence ID" value="NZ_JARRAG010000002.1"/>
</dbReference>
<accession>A0ABT6FD54</accession>
<name>A0ABT6FD54_9BACT</name>
<evidence type="ECO:0000313" key="1">
    <source>
        <dbReference type="EMBL" id="MDG3005514.1"/>
    </source>
</evidence>
<dbReference type="Gene3D" id="3.90.70.10">
    <property type="entry name" value="Cysteine proteinases"/>
    <property type="match status" value="1"/>
</dbReference>
<sequence length="299" mass="31978">MIDPIHLHKIEGWLGSDGVQQSFASRRPTLSGAAPWLVGDEADGKPILLYKALRDVLGAYPNYPAQQIGDCVGFGHGHGLDMLQCVEIALGEASGFRESSTEFIYAISREVAGILGRRDGSYGSAAVSAMSTIGVLSREMLGSDGTYSGNRARSWGCYGVPAEIKSKAVGMRLGSSARVATWADLIAALKNGYPVTICSSLGFTLSRDSMGFCDPKGTWGHCMLIGGLRFDRPGACILQSWGPDQPTGPLALEQPSYSFWADRAAIEGILAQGDSWTLCRAPEFAARSLPEHWSYHQAA</sequence>